<evidence type="ECO:0000313" key="1">
    <source>
        <dbReference type="EMBL" id="PSR54473.1"/>
    </source>
</evidence>
<dbReference type="RefSeq" id="WP_106930180.1">
    <property type="nucleotide sequence ID" value="NZ_PYFT01000001.1"/>
</dbReference>
<name>A0A2T2YG53_9BACT</name>
<sequence length="62" mass="7142">MDAIEFNTTIEPNGIIQLPDEYKNIYKGQVKVIVLKEEDSSTKEKVELQYAKLKATIKEIQD</sequence>
<dbReference type="Proteomes" id="UP000240357">
    <property type="component" value="Unassembled WGS sequence"/>
</dbReference>
<organism evidence="1 2">
    <name type="scientific">Adhaeribacter arboris</name>
    <dbReference type="NCBI Taxonomy" id="2072846"/>
    <lineage>
        <taxon>Bacteria</taxon>
        <taxon>Pseudomonadati</taxon>
        <taxon>Bacteroidota</taxon>
        <taxon>Cytophagia</taxon>
        <taxon>Cytophagales</taxon>
        <taxon>Hymenobacteraceae</taxon>
        <taxon>Adhaeribacter</taxon>
    </lineage>
</organism>
<accession>A0A2T2YG53</accession>
<keyword evidence="2" id="KW-1185">Reference proteome</keyword>
<protein>
    <submittedName>
        <fullName evidence="1">Uncharacterized protein</fullName>
    </submittedName>
</protein>
<evidence type="ECO:0000313" key="2">
    <source>
        <dbReference type="Proteomes" id="UP000240357"/>
    </source>
</evidence>
<proteinExistence type="predicted"/>
<comment type="caution">
    <text evidence="1">The sequence shown here is derived from an EMBL/GenBank/DDBJ whole genome shotgun (WGS) entry which is preliminary data.</text>
</comment>
<dbReference type="AlphaFoldDB" id="A0A2T2YG53"/>
<reference evidence="1 2" key="1">
    <citation type="submission" date="2018-03" db="EMBL/GenBank/DDBJ databases">
        <title>Adhaeribacter sp. HMF7605 Genome sequencing and assembly.</title>
        <authorList>
            <person name="Kang H."/>
            <person name="Kang J."/>
            <person name="Cha I."/>
            <person name="Kim H."/>
            <person name="Joh K."/>
        </authorList>
    </citation>
    <scope>NUCLEOTIDE SEQUENCE [LARGE SCALE GENOMIC DNA]</scope>
    <source>
        <strain evidence="1 2">HMF7605</strain>
    </source>
</reference>
<dbReference type="OrthoDB" id="5521476at2"/>
<dbReference type="EMBL" id="PYFT01000001">
    <property type="protein sequence ID" value="PSR54473.1"/>
    <property type="molecule type" value="Genomic_DNA"/>
</dbReference>
<gene>
    <name evidence="1" type="ORF">AHMF7605_13600</name>
</gene>